<dbReference type="InterPro" id="IPR057252">
    <property type="entry name" value="CoiA_C"/>
</dbReference>
<keyword evidence="1" id="KW-0175">Coiled coil</keyword>
<dbReference type="KEGG" id="salq:SYNTR_0887"/>
<dbReference type="Pfam" id="PF25164">
    <property type="entry name" value="CoiA_N"/>
    <property type="match status" value="1"/>
</dbReference>
<keyword evidence="6" id="KW-1185">Reference proteome</keyword>
<dbReference type="RefSeq" id="WP_197079197.1">
    <property type="nucleotide sequence ID" value="NZ_CP046457.1"/>
</dbReference>
<feature type="coiled-coil region" evidence="1">
    <location>
        <begin position="229"/>
        <end position="266"/>
    </location>
</feature>
<name>A0A6I6DGG1_9FIRM</name>
<dbReference type="EMBL" id="CP046457">
    <property type="protein sequence ID" value="QGT99480.1"/>
    <property type="molecule type" value="Genomic_DNA"/>
</dbReference>
<dbReference type="Proteomes" id="UP000426444">
    <property type="component" value="Chromosome"/>
</dbReference>
<dbReference type="InterPro" id="IPR057253">
    <property type="entry name" value="CoiA-like_N"/>
</dbReference>
<organism evidence="5 6">
    <name type="scientific">Candidatus Syntrophocurvum alkaliphilum</name>
    <dbReference type="NCBI Taxonomy" id="2293317"/>
    <lineage>
        <taxon>Bacteria</taxon>
        <taxon>Bacillati</taxon>
        <taxon>Bacillota</taxon>
        <taxon>Clostridia</taxon>
        <taxon>Eubacteriales</taxon>
        <taxon>Syntrophomonadaceae</taxon>
        <taxon>Candidatus Syntrophocurvum</taxon>
    </lineage>
</organism>
<feature type="domain" description="Competence protein CoiA-like N-terminal" evidence="3">
    <location>
        <begin position="19"/>
        <end position="59"/>
    </location>
</feature>
<accession>A0A6I6DGG1</accession>
<feature type="domain" description="Competence protein CoiA nuclease-like" evidence="2">
    <location>
        <begin position="66"/>
        <end position="204"/>
    </location>
</feature>
<evidence type="ECO:0000259" key="4">
    <source>
        <dbReference type="Pfam" id="PF25166"/>
    </source>
</evidence>
<protein>
    <recommendedName>
        <fullName evidence="7">Competence protein CoiA</fullName>
    </recommendedName>
</protein>
<dbReference type="Pfam" id="PF06054">
    <property type="entry name" value="CoiA_nuc"/>
    <property type="match status" value="1"/>
</dbReference>
<reference evidence="6" key="1">
    <citation type="journal article" date="2019" name="Microbiology">
        <title>Complete Genome Sequence of an Uncultured Bacterium of the Candidate Phylum Bipolaricaulota.</title>
        <authorList>
            <person name="Kadnikov V.V."/>
            <person name="Mardanov A.V."/>
            <person name="Beletsky A.V."/>
            <person name="Frank Y.A."/>
            <person name="Karnachuk O.V."/>
            <person name="Ravin N.V."/>
        </authorList>
    </citation>
    <scope>NUCLEOTIDE SEQUENCE [LARGE SCALE GENOMIC DNA]</scope>
</reference>
<evidence type="ECO:0000256" key="1">
    <source>
        <dbReference type="SAM" id="Coils"/>
    </source>
</evidence>
<dbReference type="AlphaFoldDB" id="A0A6I6DGG1"/>
<proteinExistence type="predicted"/>
<dbReference type="InterPro" id="IPR010330">
    <property type="entry name" value="CoiA_nuc"/>
</dbReference>
<evidence type="ECO:0000313" key="6">
    <source>
        <dbReference type="Proteomes" id="UP000426444"/>
    </source>
</evidence>
<evidence type="ECO:0000259" key="3">
    <source>
        <dbReference type="Pfam" id="PF25164"/>
    </source>
</evidence>
<evidence type="ECO:0008006" key="7">
    <source>
        <dbReference type="Google" id="ProtNLM"/>
    </source>
</evidence>
<sequence length="549" mass="65766">MFIVQDKYGTRISALDDNVSKLKTMSKNGELFCPECNSSMIFRAGEKKIKHFAHKSECSYLYHEPETLEHQKGKLLIKQHFEKLYPEAQVELEYSIKQTNQRSDIAIIHSNGEIWAVEIQCSKISNQVWLDRHLLYEKAGVKDIWIFGGSMHSYGRTENQNDYEKHKLCSFEKEVYSAYEGIYYLNPDTEIIRILYKKESYYHSDTVIICDEIICEFKDVYIFKDMLITKEKHTKLIELEKEKAKAKEEQLRYEQEQKRKQMEKEKKAKTYIHDIKEERLQATKLMTEKEKKQFKVICNKLRFNENNFPPILHIDTECSDLIATPPYLWQLWIYDNFIYKKISKQEKVWVPKVYEEFKSMVNKGIFRVKYVSRNENRHYSFAIYNFFEHLSEIGVTQQISFYDSKYHRIICDELPIYNDLEDNAILSKALSEYADDESYNSLENFNELLRQKSLKSTKIIEETKNNIKFLPYLVYLIEQKQELVNEWELNFLRNQLKLFQKGKMLTDKQISIVIKIKLRIEKQLNISLDLANYENMHSTSQTLDRFRLY</sequence>
<gene>
    <name evidence="5" type="ORF">SYNTR_0887</name>
</gene>
<feature type="domain" description="Competence protein CoiA C-terminal" evidence="4">
    <location>
        <begin position="270"/>
        <end position="406"/>
    </location>
</feature>
<dbReference type="Pfam" id="PF25166">
    <property type="entry name" value="CoiA_C"/>
    <property type="match status" value="1"/>
</dbReference>
<evidence type="ECO:0000259" key="2">
    <source>
        <dbReference type="Pfam" id="PF06054"/>
    </source>
</evidence>
<evidence type="ECO:0000313" key="5">
    <source>
        <dbReference type="EMBL" id="QGT99480.1"/>
    </source>
</evidence>